<evidence type="ECO:0000313" key="1">
    <source>
        <dbReference type="EMBL" id="AIO30423.1"/>
    </source>
</evidence>
<evidence type="ECO:0000313" key="2">
    <source>
        <dbReference type="Proteomes" id="UP000029413"/>
    </source>
</evidence>
<dbReference type="EMBL" id="CP007782">
    <property type="protein sequence ID" value="AIO30423.1"/>
    <property type="molecule type" value="Genomic_DNA"/>
</dbReference>
<keyword evidence="2" id="KW-1185">Reference proteome</keyword>
<accession>A0AAN0VK74</accession>
<dbReference type="AlphaFoldDB" id="A0AAN0VK74"/>
<protein>
    <submittedName>
        <fullName evidence="1">Uncharacterized protein</fullName>
    </submittedName>
</protein>
<reference evidence="1 2" key="1">
    <citation type="submission" date="2014-05" db="EMBL/GenBank/DDBJ databases">
        <authorList>
            <person name="Bishop-Lilly K.A."/>
            <person name="Broomall S.M."/>
            <person name="Chain P.S."/>
            <person name="Chertkov O."/>
            <person name="Coyne S.R."/>
            <person name="Daligault H.E."/>
            <person name="Davenport K.W."/>
            <person name="Erkkila T."/>
            <person name="Frey K.G."/>
            <person name="Gibbons H.S."/>
            <person name="Gu W."/>
            <person name="Jaissle J."/>
            <person name="Johnson S.L."/>
            <person name="Koroleva G.I."/>
            <person name="Ladner J.T."/>
            <person name="Lo C.-C."/>
            <person name="Minogue T.D."/>
            <person name="Munk C."/>
            <person name="Palacios G.F."/>
            <person name="Redden C.L."/>
            <person name="Rosenzweig C.N."/>
            <person name="Scholz M.B."/>
            <person name="Teshima H."/>
            <person name="Xu Y."/>
        </authorList>
    </citation>
    <scope>NUCLEOTIDE SEQUENCE [LARGE SCALE GENOMIC DNA]</scope>
    <source>
        <strain evidence="1 2">DDS 22E-1</strain>
    </source>
</reference>
<gene>
    <name evidence="1" type="ORF">DM39_6257</name>
</gene>
<dbReference type="Proteomes" id="UP000029413">
    <property type="component" value="Chromosome 3"/>
</dbReference>
<name>A0AAN0VK74_9BURK</name>
<organism evidence="1 2">
    <name type="scientific">Burkholderia cenocepacia</name>
    <dbReference type="NCBI Taxonomy" id="95486"/>
    <lineage>
        <taxon>Bacteria</taxon>
        <taxon>Pseudomonadati</taxon>
        <taxon>Pseudomonadota</taxon>
        <taxon>Betaproteobacteria</taxon>
        <taxon>Burkholderiales</taxon>
        <taxon>Burkholderiaceae</taxon>
        <taxon>Burkholderia</taxon>
        <taxon>Burkholderia cepacia complex</taxon>
    </lineage>
</organism>
<dbReference type="KEGG" id="bcen:DM39_6257"/>
<sequence>MKTTISEQQQRPLRDGAWFPCTVPPTEPMWCEGRWPGNPCGFPVYWDGTRWRSKIFGADGDFWRADAMRAA</sequence>
<proteinExistence type="predicted"/>